<name>A0A085M7M1_9BILA</name>
<proteinExistence type="predicted"/>
<keyword evidence="2" id="KW-1185">Reference proteome</keyword>
<gene>
    <name evidence="1" type="ORF">M513_05927</name>
</gene>
<sequence length="102" mass="11339">MRQLLRDFAELPPYSAVILVPVVGECAVLLVDSGERAYVTTEDMRGHLRGFATLPPLVVMQCPLLLRHRPECENIGRDAVTDCVRWSHTSVSSCGSVEECIR</sequence>
<protein>
    <submittedName>
        <fullName evidence="1">Uncharacterized protein</fullName>
    </submittedName>
</protein>
<organism evidence="1 2">
    <name type="scientific">Trichuris suis</name>
    <name type="common">pig whipworm</name>
    <dbReference type="NCBI Taxonomy" id="68888"/>
    <lineage>
        <taxon>Eukaryota</taxon>
        <taxon>Metazoa</taxon>
        <taxon>Ecdysozoa</taxon>
        <taxon>Nematoda</taxon>
        <taxon>Enoplea</taxon>
        <taxon>Dorylaimia</taxon>
        <taxon>Trichinellida</taxon>
        <taxon>Trichuridae</taxon>
        <taxon>Trichuris</taxon>
    </lineage>
</organism>
<reference evidence="1 2" key="1">
    <citation type="journal article" date="2014" name="Nat. Genet.">
        <title>Genome and transcriptome of the porcine whipworm Trichuris suis.</title>
        <authorList>
            <person name="Jex A.R."/>
            <person name="Nejsum P."/>
            <person name="Schwarz E.M."/>
            <person name="Hu L."/>
            <person name="Young N.D."/>
            <person name="Hall R.S."/>
            <person name="Korhonen P.K."/>
            <person name="Liao S."/>
            <person name="Thamsborg S."/>
            <person name="Xia J."/>
            <person name="Xu P."/>
            <person name="Wang S."/>
            <person name="Scheerlinck J.P."/>
            <person name="Hofmann A."/>
            <person name="Sternberg P.W."/>
            <person name="Wang J."/>
            <person name="Gasser R.B."/>
        </authorList>
    </citation>
    <scope>NUCLEOTIDE SEQUENCE [LARGE SCALE GENOMIC DNA]</scope>
    <source>
        <strain evidence="1">DCEP-RM93M</strain>
    </source>
</reference>
<dbReference type="EMBL" id="KL363219">
    <property type="protein sequence ID" value="KFD53217.1"/>
    <property type="molecule type" value="Genomic_DNA"/>
</dbReference>
<dbReference type="AlphaFoldDB" id="A0A085M7M1"/>
<evidence type="ECO:0000313" key="1">
    <source>
        <dbReference type="EMBL" id="KFD53217.1"/>
    </source>
</evidence>
<evidence type="ECO:0000313" key="2">
    <source>
        <dbReference type="Proteomes" id="UP000030764"/>
    </source>
</evidence>
<accession>A0A085M7M1</accession>
<dbReference type="Proteomes" id="UP000030764">
    <property type="component" value="Unassembled WGS sequence"/>
</dbReference>